<evidence type="ECO:0000313" key="1">
    <source>
        <dbReference type="EMBL" id="GME89795.1"/>
    </source>
</evidence>
<protein>
    <submittedName>
        <fullName evidence="1">Unnamed protein product</fullName>
    </submittedName>
</protein>
<organism evidence="1 2">
    <name type="scientific">Candida boidinii</name>
    <name type="common">Yeast</name>
    <dbReference type="NCBI Taxonomy" id="5477"/>
    <lineage>
        <taxon>Eukaryota</taxon>
        <taxon>Fungi</taxon>
        <taxon>Dikarya</taxon>
        <taxon>Ascomycota</taxon>
        <taxon>Saccharomycotina</taxon>
        <taxon>Pichiomycetes</taxon>
        <taxon>Pichiales</taxon>
        <taxon>Pichiaceae</taxon>
        <taxon>Ogataea</taxon>
        <taxon>Ogataea/Candida clade</taxon>
    </lineage>
</organism>
<keyword evidence="2" id="KW-1185">Reference proteome</keyword>
<dbReference type="Proteomes" id="UP001165101">
    <property type="component" value="Unassembled WGS sequence"/>
</dbReference>
<gene>
    <name evidence="1" type="ORF">Cboi01_000155900</name>
</gene>
<evidence type="ECO:0000313" key="2">
    <source>
        <dbReference type="Proteomes" id="UP001165101"/>
    </source>
</evidence>
<proteinExistence type="predicted"/>
<sequence length="1420" mass="159821">MSSINHRHTSSYDSLNSQASRITKTTLDDKIDNNDTTKEENDEKSPSTFASRIKSRTKSFLFLDSLISSANDSQDDSTSSVTPKIQLESKQASYENPTTTTSDNKIDPQSSPSNTSAHHSTVEFSKSATSPTKSLTTLPIRSESNILNPISSSLDNVTEGVSSNTVKYRLPSIATLTKNLLSLSSTTDNSRPNIRRSLSYHSQTNNNENNDDDDDDVDEDENTAQTHVNKHEMEKDTTDSDSLNDSDCYEDAKSQDSNITKKTLTANTSSPWKSQQGITFQITTSPKRNTNSNNSSVSPTSAGRFTSPINTSKIGDDKVNFLEPTNRLHNSTSPTNISRQRSKTLNALDNVNLSKGKLVSDIVTGTHSSNNMKDKTNSDSDFTINNDDHINSDLAEHAKMFNRTSSKSSNGFSFSSITNLVKARKHRSSNASTSTVNSSVSFIPLSPSSQEFGNVSQRSSDVNLKNTNDPNSESPDLSQASSPNINSFPMSASSGNDKSSSSSLSLKSSSSTKKKLITKPLKDESANNYLERLLEILPVTQILATLSKYEDEISKEASFEFLNRFFNFDNEPIDMSLRKFLMINELPKESQQIDRVIYYFGKHYYNCHRSMGLTSDICYIITFSLIMLHTDRFNPNNKRKMSKLEFIVNVLDAIEDDYKREVEMFEKNEDNKDLRFDSLNIQDISSEFVKSSLKDILGYYFDNITYTPFVRCANEASAEIINSLKDHSLPLPYPYNSVFQQPSKATSKQTSSNSSTSSIVLNNSTMPMIRKKSSSILWSSLPLDPYDYITKGTIDQLKLQLPLNYQNPFIQLEYDIKTTRKIRKGSHQRALSDFDISEIPDNKWISDKLDNASNELDERLYNNIRARLSGGHCSMILKILKSKASFILKQKVEILDYEFQLEDKDASNSNIESKVKEPNDKSEEKDVIASKRDFEAILDTISALGDPVAIETHENEAEENISTTHEPAIDNEYYILRIFKIGIFSRQESQKLSSVKVWKKYFCLLTSIGLLFFKNISIFKMTYVAENEDNFQYDNQSEDIQRGDTEKVIILEEKTQAVSMSAALLESFDPSFIIPISDVFATRTVRNLDIDKSLAERGSSATYGSSSKRPDALKARSFIIYGKNSKNVYSVDNKYELKSWINSINYISALSSCKWKNFKKLSVASILYGREKESDENNSYKELIDKRTLELTTKLKTITDAATINTKDLKDYLYTVRRLNVLTPFNPKTKENIISSVKLFNSKIEWLWFDLQRAKGFERIICYELECQKRESEFSISEIITDRNNHNDKNDSDKAVNLNNSNLSANKDTSNTKADKLSPNFNWGNSNSKLEPEISPSLNQQSISPPATPLRSPQYDNEDNSINGLNIISVSADRTLVQSADDANSTPKIGNLDFKSAEITDSETPETGILEMTDQPKIEI</sequence>
<comment type="caution">
    <text evidence="1">The sequence shown here is derived from an EMBL/GenBank/DDBJ whole genome shotgun (WGS) entry which is preliminary data.</text>
</comment>
<name>A0ACB5TK92_CANBO</name>
<accession>A0ACB5TK92</accession>
<reference evidence="1" key="1">
    <citation type="submission" date="2023-04" db="EMBL/GenBank/DDBJ databases">
        <title>Candida boidinii NBRC 1967.</title>
        <authorList>
            <person name="Ichikawa N."/>
            <person name="Sato H."/>
            <person name="Tonouchi N."/>
        </authorList>
    </citation>
    <scope>NUCLEOTIDE SEQUENCE</scope>
    <source>
        <strain evidence="1">NBRC 1967</strain>
    </source>
</reference>
<dbReference type="EMBL" id="BSXV01000598">
    <property type="protein sequence ID" value="GME89795.1"/>
    <property type="molecule type" value="Genomic_DNA"/>
</dbReference>